<dbReference type="AlphaFoldDB" id="A0A5C6YM82"/>
<sequence>MEIEKLKYPIGKFDCPSNITIEIQQAWISILEHFPNRLNNLVSTLSENQLKTPYRPEGWTVRQTIHHVYDSHHNAYTRFKWALTEAIPTIKAYDEKAWAETTDAKNAPIELSLTAIIALHAKWVYLIKGLSQEQLLKEFHHPARNRNYTLAETVGSYAWHSNHHYAHIENLLNREGWK</sequence>
<organism evidence="6 7">
    <name type="scientific">Aequorivita lipolytica</name>
    <dbReference type="NCBI Taxonomy" id="153267"/>
    <lineage>
        <taxon>Bacteria</taxon>
        <taxon>Pseudomonadati</taxon>
        <taxon>Bacteroidota</taxon>
        <taxon>Flavobacteriia</taxon>
        <taxon>Flavobacteriales</taxon>
        <taxon>Flavobacteriaceae</taxon>
        <taxon>Aequorivita</taxon>
    </lineage>
</organism>
<proteinExistence type="inferred from homology"/>
<dbReference type="EMBL" id="VORU01000012">
    <property type="protein sequence ID" value="TXD68335.1"/>
    <property type="molecule type" value="Genomic_DNA"/>
</dbReference>
<dbReference type="GO" id="GO:0046872">
    <property type="term" value="F:metal ion binding"/>
    <property type="evidence" value="ECO:0007669"/>
    <property type="project" value="UniProtKB-KW"/>
</dbReference>
<evidence type="ECO:0000256" key="3">
    <source>
        <dbReference type="ARBA" id="ARBA00022801"/>
    </source>
</evidence>
<name>A0A5C6YM82_9FLAO</name>
<evidence type="ECO:0000256" key="4">
    <source>
        <dbReference type="ARBA" id="ARBA00022833"/>
    </source>
</evidence>
<evidence type="ECO:0000313" key="6">
    <source>
        <dbReference type="EMBL" id="TXD68335.1"/>
    </source>
</evidence>
<reference evidence="6 7" key="1">
    <citation type="submission" date="2019-08" db="EMBL/GenBank/DDBJ databases">
        <title>Genome of Aequorivita lipolytica Y10-2 (type strain).</title>
        <authorList>
            <person name="Bowman J.P."/>
        </authorList>
    </citation>
    <scope>NUCLEOTIDE SEQUENCE [LARGE SCALE GENOMIC DNA]</scope>
    <source>
        <strain evidence="6 7">Y10-2</strain>
    </source>
</reference>
<dbReference type="OrthoDB" id="9796039at2"/>
<keyword evidence="4" id="KW-0862">Zinc</keyword>
<dbReference type="GO" id="GO:0016787">
    <property type="term" value="F:hydrolase activity"/>
    <property type="evidence" value="ECO:0007669"/>
    <property type="project" value="UniProtKB-KW"/>
</dbReference>
<dbReference type="NCBIfam" id="NF009807">
    <property type="entry name" value="PRK13291.1"/>
    <property type="match status" value="1"/>
</dbReference>
<evidence type="ECO:0000313" key="7">
    <source>
        <dbReference type="Proteomes" id="UP000321945"/>
    </source>
</evidence>
<keyword evidence="7" id="KW-1185">Reference proteome</keyword>
<protein>
    <submittedName>
        <fullName evidence="6">Putative metal-dependent hydrolase</fullName>
    </submittedName>
</protein>
<keyword evidence="2" id="KW-0479">Metal-binding</keyword>
<dbReference type="InterPro" id="IPR034660">
    <property type="entry name" value="DinB/YfiT-like"/>
</dbReference>
<dbReference type="RefSeq" id="WP_111816738.1">
    <property type="nucleotide sequence ID" value="NZ_CBCRZQ010000010.1"/>
</dbReference>
<dbReference type="InterPro" id="IPR023774">
    <property type="entry name" value="Put_metal_dep_hydrolase_YfiT"/>
</dbReference>
<comment type="caution">
    <text evidence="6">The sequence shown here is derived from an EMBL/GenBank/DDBJ whole genome shotgun (WGS) entry which is preliminary data.</text>
</comment>
<accession>A0A5C6YM82</accession>
<dbReference type="Gene3D" id="1.20.120.450">
    <property type="entry name" value="dinb family like domain"/>
    <property type="match status" value="1"/>
</dbReference>
<keyword evidence="1" id="KW-0963">Cytoplasm</keyword>
<evidence type="ECO:0000256" key="2">
    <source>
        <dbReference type="ARBA" id="ARBA00022723"/>
    </source>
</evidence>
<evidence type="ECO:0000256" key="1">
    <source>
        <dbReference type="ARBA" id="ARBA00022490"/>
    </source>
</evidence>
<dbReference type="Pfam" id="PF12867">
    <property type="entry name" value="DinB_2"/>
    <property type="match status" value="1"/>
</dbReference>
<dbReference type="HAMAP" id="MF_01256">
    <property type="entry name" value="YfiT_hydrol"/>
    <property type="match status" value="1"/>
</dbReference>
<dbReference type="InterPro" id="IPR024775">
    <property type="entry name" value="DinB-like"/>
</dbReference>
<gene>
    <name evidence="6" type="ORF">ESV24_12785</name>
</gene>
<keyword evidence="3 6" id="KW-0378">Hydrolase</keyword>
<evidence type="ECO:0000259" key="5">
    <source>
        <dbReference type="Pfam" id="PF12867"/>
    </source>
</evidence>
<feature type="domain" description="DinB-like" evidence="5">
    <location>
        <begin position="31"/>
        <end position="168"/>
    </location>
</feature>
<dbReference type="SUPFAM" id="SSF109854">
    <property type="entry name" value="DinB/YfiT-like putative metalloenzymes"/>
    <property type="match status" value="1"/>
</dbReference>
<dbReference type="Proteomes" id="UP000321945">
    <property type="component" value="Unassembled WGS sequence"/>
</dbReference>